<dbReference type="OrthoDB" id="7405225at2"/>
<dbReference type="AlphaFoldDB" id="A0A518RF48"/>
<gene>
    <name evidence="2" type="ORF">FPZ54_08550</name>
</gene>
<proteinExistence type="predicted"/>
<organism evidence="2 3">
    <name type="scientific">Sphingomonas suaedae</name>
    <dbReference type="NCBI Taxonomy" id="2599297"/>
    <lineage>
        <taxon>Bacteria</taxon>
        <taxon>Pseudomonadati</taxon>
        <taxon>Pseudomonadota</taxon>
        <taxon>Alphaproteobacteria</taxon>
        <taxon>Sphingomonadales</taxon>
        <taxon>Sphingomonadaceae</taxon>
        <taxon>Sphingomonas</taxon>
    </lineage>
</organism>
<evidence type="ECO:0000256" key="1">
    <source>
        <dbReference type="SAM" id="SignalP"/>
    </source>
</evidence>
<sequence length="249" mass="25850">MMMGRRTNAIAILLMPLALAACGGGSEAGNVDALDDEIGGNSADPALMGALQDQIMVDPQLAQQSNKDAIRPPSQPYSAPIPSDTVAAAKAAMPADGELLKAPDPVEGKCDACDAQDKSVTLAGLAGGQKDRRTSECASKLNYSAGWAARLPADMPLHPQARVIEAAGAEGGQCGLRVVTFSTPQPLQTMIDWYYTRAVRGGYSAEHQLKDGQHVLGGTRAKDDSAYVVFLSARGDGGTDIDLIANRGG</sequence>
<keyword evidence="3" id="KW-1185">Reference proteome</keyword>
<accession>A0A518RF48</accession>
<feature type="chain" id="PRO_5021876509" evidence="1">
    <location>
        <begin position="21"/>
        <end position="249"/>
    </location>
</feature>
<evidence type="ECO:0000313" key="2">
    <source>
        <dbReference type="EMBL" id="QDX26068.1"/>
    </source>
</evidence>
<dbReference type="Proteomes" id="UP000318055">
    <property type="component" value="Chromosome"/>
</dbReference>
<dbReference type="EMBL" id="CP042239">
    <property type="protein sequence ID" value="QDX26068.1"/>
    <property type="molecule type" value="Genomic_DNA"/>
</dbReference>
<dbReference type="PROSITE" id="PS51257">
    <property type="entry name" value="PROKAR_LIPOPROTEIN"/>
    <property type="match status" value="1"/>
</dbReference>
<feature type="signal peptide" evidence="1">
    <location>
        <begin position="1"/>
        <end position="20"/>
    </location>
</feature>
<evidence type="ECO:0000313" key="3">
    <source>
        <dbReference type="Proteomes" id="UP000318055"/>
    </source>
</evidence>
<dbReference type="KEGG" id="ssua:FPZ54_08550"/>
<name>A0A518RF48_9SPHN</name>
<keyword evidence="1" id="KW-0732">Signal</keyword>
<protein>
    <submittedName>
        <fullName evidence="2">Uncharacterized protein</fullName>
    </submittedName>
</protein>
<reference evidence="2 3" key="1">
    <citation type="submission" date="2019-07" db="EMBL/GenBank/DDBJ databases">
        <title>Sphingomonas alkalisoli sp. nov., isolated from rhizosphere soil of Suaedae salsa.</title>
        <authorList>
            <person name="Zhang H."/>
            <person name="Xu L."/>
            <person name="Zhang J.-X."/>
            <person name="Sun J.-Q."/>
        </authorList>
    </citation>
    <scope>NUCLEOTIDE SEQUENCE [LARGE SCALE GENOMIC DNA]</scope>
    <source>
        <strain evidence="2 3">XS-10</strain>
    </source>
</reference>